<dbReference type="Gene3D" id="3.40.640.10">
    <property type="entry name" value="Type I PLP-dependent aspartate aminotransferase-like (Major domain)"/>
    <property type="match status" value="1"/>
</dbReference>
<dbReference type="eggNOG" id="KOG1403">
    <property type="taxonomic scope" value="Eukaryota"/>
</dbReference>
<reference evidence="6 8" key="1">
    <citation type="journal article" date="2012" name="Nature">
        <title>Algal genomes reveal evolutionary mosaicism and the fate of nucleomorphs.</title>
        <authorList>
            <consortium name="DOE Joint Genome Institute"/>
            <person name="Curtis B.A."/>
            <person name="Tanifuji G."/>
            <person name="Burki F."/>
            <person name="Gruber A."/>
            <person name="Irimia M."/>
            <person name="Maruyama S."/>
            <person name="Arias M.C."/>
            <person name="Ball S.G."/>
            <person name="Gile G.H."/>
            <person name="Hirakawa Y."/>
            <person name="Hopkins J.F."/>
            <person name="Kuo A."/>
            <person name="Rensing S.A."/>
            <person name="Schmutz J."/>
            <person name="Symeonidi A."/>
            <person name="Elias M."/>
            <person name="Eveleigh R.J."/>
            <person name="Herman E.K."/>
            <person name="Klute M.J."/>
            <person name="Nakayama T."/>
            <person name="Obornik M."/>
            <person name="Reyes-Prieto A."/>
            <person name="Armbrust E.V."/>
            <person name="Aves S.J."/>
            <person name="Beiko R.G."/>
            <person name="Coutinho P."/>
            <person name="Dacks J.B."/>
            <person name="Durnford D.G."/>
            <person name="Fast N.M."/>
            <person name="Green B.R."/>
            <person name="Grisdale C.J."/>
            <person name="Hempel F."/>
            <person name="Henrissat B."/>
            <person name="Hoppner M.P."/>
            <person name="Ishida K."/>
            <person name="Kim E."/>
            <person name="Koreny L."/>
            <person name="Kroth P.G."/>
            <person name="Liu Y."/>
            <person name="Malik S.B."/>
            <person name="Maier U.G."/>
            <person name="McRose D."/>
            <person name="Mock T."/>
            <person name="Neilson J.A."/>
            <person name="Onodera N.T."/>
            <person name="Poole A.M."/>
            <person name="Pritham E.J."/>
            <person name="Richards T.A."/>
            <person name="Rocap G."/>
            <person name="Roy S.W."/>
            <person name="Sarai C."/>
            <person name="Schaack S."/>
            <person name="Shirato S."/>
            <person name="Slamovits C.H."/>
            <person name="Spencer D.F."/>
            <person name="Suzuki S."/>
            <person name="Worden A.Z."/>
            <person name="Zauner S."/>
            <person name="Barry K."/>
            <person name="Bell C."/>
            <person name="Bharti A.K."/>
            <person name="Crow J.A."/>
            <person name="Grimwood J."/>
            <person name="Kramer R."/>
            <person name="Lindquist E."/>
            <person name="Lucas S."/>
            <person name="Salamov A."/>
            <person name="McFadden G.I."/>
            <person name="Lane C.E."/>
            <person name="Keeling P.J."/>
            <person name="Gray M.W."/>
            <person name="Grigoriev I.V."/>
            <person name="Archibald J.M."/>
        </authorList>
    </citation>
    <scope>NUCLEOTIDE SEQUENCE</scope>
    <source>
        <strain evidence="6 8">CCMP2712</strain>
    </source>
</reference>
<dbReference type="EnsemblProtists" id="EKX33447">
    <property type="protein sequence ID" value="EKX33447"/>
    <property type="gene ID" value="GUITHDRAFT_90739"/>
</dbReference>
<sequence>MSRISFRSKELENQISRRKAFLGPSLSTHYHNPILVERGRGTFLIDFRDQAFLDFVNNPASLGHCHPHVVRAAAEQLAQLNTNTRYVYAELTDYAEQLTRLFPEKLHVCFFVNSGSEANDLALRIARAHTKAQDFIVMEGAYHGHTEELIKISPYKFDGKGGFPQPANVWKVPVPDMFRGDHRSDSNPARSYALHVKTALDKMKTSGKRPAAFICEGMLSTAGYHPLPPRYLKQVYELVREEGGVCISDEVQSGFGRAGEGKMWGFELGDAVPDIVTLGKPMGNGFPLAAVVTTKELAASFANGMEYFNTFGGSTAAMRVGQAVLEIRRKRDREEERRRAVGRHLKKELNKLRDRHECIGDVRGSGLFLGLEFVRDKSSCLPAPGLTTYVVEASRCRGLLLGSDGIHNNVLKIKPPLCLSRFPCLLLLLLLLPLPLLLLLLLRLRLRLPLLPLLHSVFLNNPLDVHLHHFVSSPRHPTPHFPPLRKRASGLDGHRLGRSAL</sequence>
<reference evidence="7" key="3">
    <citation type="submission" date="2016-03" db="UniProtKB">
        <authorList>
            <consortium name="EnsemblProtists"/>
        </authorList>
    </citation>
    <scope>IDENTIFICATION</scope>
</reference>
<dbReference type="AlphaFoldDB" id="L1IBJ0"/>
<dbReference type="GO" id="GO:0008483">
    <property type="term" value="F:transaminase activity"/>
    <property type="evidence" value="ECO:0007669"/>
    <property type="project" value="InterPro"/>
</dbReference>
<dbReference type="RefSeq" id="XP_005820427.1">
    <property type="nucleotide sequence ID" value="XM_005820370.1"/>
</dbReference>
<name>L1IBJ0_GUITC</name>
<organism evidence="6">
    <name type="scientific">Guillardia theta (strain CCMP2712)</name>
    <name type="common">Cryptophyte</name>
    <dbReference type="NCBI Taxonomy" id="905079"/>
    <lineage>
        <taxon>Eukaryota</taxon>
        <taxon>Cryptophyceae</taxon>
        <taxon>Pyrenomonadales</taxon>
        <taxon>Geminigeraceae</taxon>
        <taxon>Guillardia</taxon>
    </lineage>
</organism>
<gene>
    <name evidence="6" type="ORF">GUITHDRAFT_90739</name>
</gene>
<dbReference type="PANTHER" id="PTHR45688:SF13">
    <property type="entry name" value="ALANINE--GLYOXYLATE AMINOTRANSFERASE 2-LIKE"/>
    <property type="match status" value="1"/>
</dbReference>
<keyword evidence="5" id="KW-1133">Transmembrane helix</keyword>
<evidence type="ECO:0000313" key="7">
    <source>
        <dbReference type="EnsemblProtists" id="EKX33447"/>
    </source>
</evidence>
<proteinExistence type="inferred from homology"/>
<dbReference type="OMA" id="GAIETMK"/>
<evidence type="ECO:0000313" key="8">
    <source>
        <dbReference type="Proteomes" id="UP000011087"/>
    </source>
</evidence>
<dbReference type="GeneID" id="17290178"/>
<dbReference type="KEGG" id="gtt:GUITHDRAFT_90739"/>
<reference evidence="8" key="2">
    <citation type="submission" date="2012-11" db="EMBL/GenBank/DDBJ databases">
        <authorList>
            <person name="Kuo A."/>
            <person name="Curtis B.A."/>
            <person name="Tanifuji G."/>
            <person name="Burki F."/>
            <person name="Gruber A."/>
            <person name="Irimia M."/>
            <person name="Maruyama S."/>
            <person name="Arias M.C."/>
            <person name="Ball S.G."/>
            <person name="Gile G.H."/>
            <person name="Hirakawa Y."/>
            <person name="Hopkins J.F."/>
            <person name="Rensing S.A."/>
            <person name="Schmutz J."/>
            <person name="Symeonidi A."/>
            <person name="Elias M."/>
            <person name="Eveleigh R.J."/>
            <person name="Herman E.K."/>
            <person name="Klute M.J."/>
            <person name="Nakayama T."/>
            <person name="Obornik M."/>
            <person name="Reyes-Prieto A."/>
            <person name="Armbrust E.V."/>
            <person name="Aves S.J."/>
            <person name="Beiko R.G."/>
            <person name="Coutinho P."/>
            <person name="Dacks J.B."/>
            <person name="Durnford D.G."/>
            <person name="Fast N.M."/>
            <person name="Green B.R."/>
            <person name="Grisdale C."/>
            <person name="Hempe F."/>
            <person name="Henrissat B."/>
            <person name="Hoppner M.P."/>
            <person name="Ishida K.-I."/>
            <person name="Kim E."/>
            <person name="Koreny L."/>
            <person name="Kroth P.G."/>
            <person name="Liu Y."/>
            <person name="Malik S.-B."/>
            <person name="Maier U.G."/>
            <person name="McRose D."/>
            <person name="Mock T."/>
            <person name="Neilson J.A."/>
            <person name="Onodera N.T."/>
            <person name="Poole A.M."/>
            <person name="Pritham E.J."/>
            <person name="Richards T.A."/>
            <person name="Rocap G."/>
            <person name="Roy S.W."/>
            <person name="Sarai C."/>
            <person name="Schaack S."/>
            <person name="Shirato S."/>
            <person name="Slamovits C.H."/>
            <person name="Spencer D.F."/>
            <person name="Suzuki S."/>
            <person name="Worden A.Z."/>
            <person name="Zauner S."/>
            <person name="Barry K."/>
            <person name="Bell C."/>
            <person name="Bharti A.K."/>
            <person name="Crow J.A."/>
            <person name="Grimwood J."/>
            <person name="Kramer R."/>
            <person name="Lindquist E."/>
            <person name="Lucas S."/>
            <person name="Salamov A."/>
            <person name="McFadden G.I."/>
            <person name="Lane C.E."/>
            <person name="Keeling P.J."/>
            <person name="Gray M.W."/>
            <person name="Grigoriev I.V."/>
            <person name="Archibald J.M."/>
        </authorList>
    </citation>
    <scope>NUCLEOTIDE SEQUENCE</scope>
    <source>
        <strain evidence="8">CCMP2712</strain>
    </source>
</reference>
<dbReference type="InterPro" id="IPR049704">
    <property type="entry name" value="Aminotrans_3_PPA_site"/>
</dbReference>
<dbReference type="InterPro" id="IPR005814">
    <property type="entry name" value="Aminotrans_3"/>
</dbReference>
<keyword evidence="5" id="KW-0472">Membrane</keyword>
<dbReference type="InterPro" id="IPR015421">
    <property type="entry name" value="PyrdxlP-dep_Trfase_major"/>
</dbReference>
<accession>L1IBJ0</accession>
<dbReference type="PANTHER" id="PTHR45688">
    <property type="match status" value="1"/>
</dbReference>
<protein>
    <submittedName>
        <fullName evidence="6 7">Uncharacterized protein</fullName>
    </submittedName>
</protein>
<keyword evidence="2 3" id="KW-0663">Pyridoxal phosphate</keyword>
<evidence type="ECO:0000256" key="5">
    <source>
        <dbReference type="SAM" id="Phobius"/>
    </source>
</evidence>
<comment type="similarity">
    <text evidence="1 3">Belongs to the class-III pyridoxal-phosphate-dependent aminotransferase family.</text>
</comment>
<dbReference type="SUPFAM" id="SSF53383">
    <property type="entry name" value="PLP-dependent transferases"/>
    <property type="match status" value="1"/>
</dbReference>
<feature type="transmembrane region" description="Helical" evidence="5">
    <location>
        <begin position="425"/>
        <end position="444"/>
    </location>
</feature>
<dbReference type="OrthoDB" id="10261433at2759"/>
<dbReference type="InterPro" id="IPR015424">
    <property type="entry name" value="PyrdxlP-dep_Trfase"/>
</dbReference>
<dbReference type="Proteomes" id="UP000011087">
    <property type="component" value="Unassembled WGS sequence"/>
</dbReference>
<evidence type="ECO:0000313" key="6">
    <source>
        <dbReference type="EMBL" id="EKX33447.1"/>
    </source>
</evidence>
<dbReference type="STRING" id="905079.L1IBJ0"/>
<dbReference type="PROSITE" id="PS00600">
    <property type="entry name" value="AA_TRANSFER_CLASS_3"/>
    <property type="match status" value="1"/>
</dbReference>
<evidence type="ECO:0000256" key="4">
    <source>
        <dbReference type="SAM" id="MobiDB-lite"/>
    </source>
</evidence>
<feature type="region of interest" description="Disordered" evidence="4">
    <location>
        <begin position="476"/>
        <end position="501"/>
    </location>
</feature>
<dbReference type="EMBL" id="JH993141">
    <property type="protein sequence ID" value="EKX33447.1"/>
    <property type="molecule type" value="Genomic_DNA"/>
</dbReference>
<evidence type="ECO:0000256" key="2">
    <source>
        <dbReference type="ARBA" id="ARBA00022898"/>
    </source>
</evidence>
<dbReference type="GO" id="GO:0030170">
    <property type="term" value="F:pyridoxal phosphate binding"/>
    <property type="evidence" value="ECO:0007669"/>
    <property type="project" value="InterPro"/>
</dbReference>
<dbReference type="InterPro" id="IPR015422">
    <property type="entry name" value="PyrdxlP-dep_Trfase_small"/>
</dbReference>
<evidence type="ECO:0000256" key="3">
    <source>
        <dbReference type="RuleBase" id="RU003560"/>
    </source>
</evidence>
<dbReference type="PaxDb" id="55529-EKX33447"/>
<dbReference type="Pfam" id="PF00202">
    <property type="entry name" value="Aminotran_3"/>
    <property type="match status" value="1"/>
</dbReference>
<dbReference type="GO" id="GO:0005739">
    <property type="term" value="C:mitochondrion"/>
    <property type="evidence" value="ECO:0007669"/>
    <property type="project" value="TreeGrafter"/>
</dbReference>
<dbReference type="HOGENOM" id="CLU_016922_8_0_1"/>
<dbReference type="CDD" id="cd00610">
    <property type="entry name" value="OAT_like"/>
    <property type="match status" value="1"/>
</dbReference>
<keyword evidence="8" id="KW-1185">Reference proteome</keyword>
<evidence type="ECO:0000256" key="1">
    <source>
        <dbReference type="ARBA" id="ARBA00008954"/>
    </source>
</evidence>
<keyword evidence="5" id="KW-0812">Transmembrane</keyword>
<dbReference type="Gene3D" id="3.90.1150.10">
    <property type="entry name" value="Aspartate Aminotransferase, domain 1"/>
    <property type="match status" value="1"/>
</dbReference>